<organism evidence="8 9">
    <name type="scientific">Pirellulimonas nuda</name>
    <dbReference type="NCBI Taxonomy" id="2528009"/>
    <lineage>
        <taxon>Bacteria</taxon>
        <taxon>Pseudomonadati</taxon>
        <taxon>Planctomycetota</taxon>
        <taxon>Planctomycetia</taxon>
        <taxon>Pirellulales</taxon>
        <taxon>Lacipirellulaceae</taxon>
        <taxon>Pirellulimonas</taxon>
    </lineage>
</organism>
<feature type="domain" description="Na+/H+ antiporter NhaC-like C-terminal" evidence="7">
    <location>
        <begin position="415"/>
        <end position="525"/>
    </location>
</feature>
<feature type="domain" description="Na+/H+ antiporter NhaC-like C-terminal" evidence="7">
    <location>
        <begin position="163"/>
        <end position="369"/>
    </location>
</feature>
<feature type="transmembrane region" description="Helical" evidence="6">
    <location>
        <begin position="346"/>
        <end position="365"/>
    </location>
</feature>
<evidence type="ECO:0000313" key="9">
    <source>
        <dbReference type="Proteomes" id="UP000317429"/>
    </source>
</evidence>
<proteinExistence type="predicted"/>
<feature type="transmembrane region" description="Helical" evidence="6">
    <location>
        <begin position="154"/>
        <end position="175"/>
    </location>
</feature>
<gene>
    <name evidence="8" type="ORF">Pla175_03370</name>
</gene>
<feature type="transmembrane region" description="Helical" evidence="6">
    <location>
        <begin position="512"/>
        <end position="530"/>
    </location>
</feature>
<evidence type="ECO:0000256" key="1">
    <source>
        <dbReference type="ARBA" id="ARBA00004651"/>
    </source>
</evidence>
<feature type="transmembrane region" description="Helical" evidence="6">
    <location>
        <begin position="207"/>
        <end position="225"/>
    </location>
</feature>
<dbReference type="RefSeq" id="WP_197527198.1">
    <property type="nucleotide sequence ID" value="NZ_CP036291.1"/>
</dbReference>
<feature type="transmembrane region" description="Helical" evidence="6">
    <location>
        <begin position="262"/>
        <end position="281"/>
    </location>
</feature>
<dbReference type="AlphaFoldDB" id="A0A518D683"/>
<feature type="transmembrane region" description="Helical" evidence="6">
    <location>
        <begin position="313"/>
        <end position="334"/>
    </location>
</feature>
<dbReference type="KEGG" id="pnd:Pla175_03370"/>
<evidence type="ECO:0000259" key="7">
    <source>
        <dbReference type="Pfam" id="PF03553"/>
    </source>
</evidence>
<sequence>MPLALAQHPYGWLSLAPPVVAVVLAIATGRVYLSLLAGLLAGALVTTGGDPVRAVAELFEVHLWHSLIDHEKLRMFAFILAIGATIGLLYRSGGMQGFVDLVAPLARTRRSGQLTVWGAGLLIFFDDYSNTLLLGGTFRPVCDRLRISRAKLAYLVDSTAAPVAGLALISTWVAVEIDYIAEGIGNLKPEVSADASALDLFLGCLPYRFYVIQALILVPIIALLGREFGPMRREEQAALDAPEPLSEAESTIDEPAPQSSHWIFAATPLAMILAVVVYFLWTTGTAGLVGADLTSPKMAGWGYVREVLGKANATLSLFYGSIAGLATAVLISLAGRKLGPRGVASAALRGARGVAAALVILWLATAMSRMTGNRSVVGESGDPFQFSDYRLYTGDYLGERLTALSALPGAAQHVARFWPTIVMITACVVAFCTGTSFGTMGILMPMVLPLSLSTLEAAGLPADLSSPLLLGAIGAVMAGAIFGDHCSPISDTTILSSQSSGCDHMLHVGTQLPYALLVAGVTIVLGTIPIGFGVNVWLLLAVQTAALVAAVRLLGGRIESQSGG</sequence>
<evidence type="ECO:0000256" key="6">
    <source>
        <dbReference type="SAM" id="Phobius"/>
    </source>
</evidence>
<keyword evidence="9" id="KW-1185">Reference proteome</keyword>
<evidence type="ECO:0000256" key="2">
    <source>
        <dbReference type="ARBA" id="ARBA00022475"/>
    </source>
</evidence>
<name>A0A518D683_9BACT</name>
<keyword evidence="3 6" id="KW-0812">Transmembrane</keyword>
<dbReference type="PANTHER" id="PTHR43478">
    <property type="entry name" value="NA+/H+ ANTIPORTER-RELATED"/>
    <property type="match status" value="1"/>
</dbReference>
<evidence type="ECO:0000313" key="8">
    <source>
        <dbReference type="EMBL" id="QDU86983.1"/>
    </source>
</evidence>
<keyword evidence="5 6" id="KW-0472">Membrane</keyword>
<feature type="transmembrane region" description="Helical" evidence="6">
    <location>
        <begin position="417"/>
        <end position="443"/>
    </location>
</feature>
<dbReference type="Proteomes" id="UP000317429">
    <property type="component" value="Chromosome"/>
</dbReference>
<keyword evidence="4 6" id="KW-1133">Transmembrane helix</keyword>
<comment type="subcellular location">
    <subcellularLocation>
        <location evidence="1">Cell membrane</location>
        <topology evidence="1">Multi-pass membrane protein</topology>
    </subcellularLocation>
</comment>
<feature type="transmembrane region" description="Helical" evidence="6">
    <location>
        <begin position="73"/>
        <end position="90"/>
    </location>
</feature>
<dbReference type="EMBL" id="CP036291">
    <property type="protein sequence ID" value="QDU86983.1"/>
    <property type="molecule type" value="Genomic_DNA"/>
</dbReference>
<dbReference type="PANTHER" id="PTHR43478:SF1">
    <property type="entry name" value="NA+_H+ ANTIPORTER NHAC-LIKE C-TERMINAL DOMAIN-CONTAINING PROTEIN"/>
    <property type="match status" value="1"/>
</dbReference>
<feature type="transmembrane region" description="Helical" evidence="6">
    <location>
        <begin position="12"/>
        <end position="33"/>
    </location>
</feature>
<protein>
    <submittedName>
        <fullName evidence="8">Na+/H+ antiporter family protein</fullName>
    </submittedName>
</protein>
<keyword evidence="2" id="KW-1003">Cell membrane</keyword>
<evidence type="ECO:0000256" key="5">
    <source>
        <dbReference type="ARBA" id="ARBA00023136"/>
    </source>
</evidence>
<dbReference type="Pfam" id="PF03553">
    <property type="entry name" value="Na_H_antiporter"/>
    <property type="match status" value="2"/>
</dbReference>
<evidence type="ECO:0000256" key="3">
    <source>
        <dbReference type="ARBA" id="ARBA00022692"/>
    </source>
</evidence>
<dbReference type="InterPro" id="IPR018461">
    <property type="entry name" value="Na/H_Antiport_NhaC-like_C"/>
</dbReference>
<reference evidence="8 9" key="1">
    <citation type="submission" date="2019-02" db="EMBL/GenBank/DDBJ databases">
        <title>Deep-cultivation of Planctomycetes and their phenomic and genomic characterization uncovers novel biology.</title>
        <authorList>
            <person name="Wiegand S."/>
            <person name="Jogler M."/>
            <person name="Boedeker C."/>
            <person name="Pinto D."/>
            <person name="Vollmers J."/>
            <person name="Rivas-Marin E."/>
            <person name="Kohn T."/>
            <person name="Peeters S.H."/>
            <person name="Heuer A."/>
            <person name="Rast P."/>
            <person name="Oberbeckmann S."/>
            <person name="Bunk B."/>
            <person name="Jeske O."/>
            <person name="Meyerdierks A."/>
            <person name="Storesund J.E."/>
            <person name="Kallscheuer N."/>
            <person name="Luecker S."/>
            <person name="Lage O.M."/>
            <person name="Pohl T."/>
            <person name="Merkel B.J."/>
            <person name="Hornburger P."/>
            <person name="Mueller R.-W."/>
            <person name="Bruemmer F."/>
            <person name="Labrenz M."/>
            <person name="Spormann A.M."/>
            <person name="Op den Camp H."/>
            <person name="Overmann J."/>
            <person name="Amann R."/>
            <person name="Jetten M.S.M."/>
            <person name="Mascher T."/>
            <person name="Medema M.H."/>
            <person name="Devos D.P."/>
            <person name="Kaster A.-K."/>
            <person name="Ovreas L."/>
            <person name="Rohde M."/>
            <person name="Galperin M.Y."/>
            <person name="Jogler C."/>
        </authorList>
    </citation>
    <scope>NUCLEOTIDE SEQUENCE [LARGE SCALE GENOMIC DNA]</scope>
    <source>
        <strain evidence="8 9">Pla175</strain>
    </source>
</reference>
<evidence type="ECO:0000256" key="4">
    <source>
        <dbReference type="ARBA" id="ARBA00022989"/>
    </source>
</evidence>
<dbReference type="GO" id="GO:0005886">
    <property type="term" value="C:plasma membrane"/>
    <property type="evidence" value="ECO:0007669"/>
    <property type="project" value="UniProtKB-SubCell"/>
</dbReference>
<accession>A0A518D683</accession>